<dbReference type="GO" id="GO:0003913">
    <property type="term" value="F:DNA photolyase activity"/>
    <property type="evidence" value="ECO:0007669"/>
    <property type="project" value="InterPro"/>
</dbReference>
<dbReference type="Pfam" id="PF00875">
    <property type="entry name" value="DNA_photolyase"/>
    <property type="match status" value="1"/>
</dbReference>
<evidence type="ECO:0000259" key="8">
    <source>
        <dbReference type="PROSITE" id="PS51645"/>
    </source>
</evidence>
<dbReference type="Pfam" id="PF03441">
    <property type="entry name" value="FAD_binding_7"/>
    <property type="match status" value="1"/>
</dbReference>
<dbReference type="InterPro" id="IPR036134">
    <property type="entry name" value="Crypto/Photolyase_FAD-like_sf"/>
</dbReference>
<feature type="binding site" evidence="6">
    <location>
        <begin position="375"/>
        <end position="377"/>
    </location>
    <ligand>
        <name>FAD</name>
        <dbReference type="ChEBI" id="CHEBI:57692"/>
    </ligand>
</feature>
<dbReference type="AlphaFoldDB" id="A0A5B7YCP0"/>
<dbReference type="SUPFAM" id="SSF48173">
    <property type="entry name" value="Cryptochrome/photolyase FAD-binding domain"/>
    <property type="match status" value="1"/>
</dbReference>
<evidence type="ECO:0000313" key="10">
    <source>
        <dbReference type="Proteomes" id="UP000304912"/>
    </source>
</evidence>
<dbReference type="RefSeq" id="WP_139756211.1">
    <property type="nucleotide sequence ID" value="NZ_CP039852.1"/>
</dbReference>
<evidence type="ECO:0000256" key="6">
    <source>
        <dbReference type="PIRSR" id="PIRSR602081-1"/>
    </source>
</evidence>
<reference evidence="9 10" key="1">
    <citation type="submission" date="2019-04" db="EMBL/GenBank/DDBJ databases">
        <title>Salinimonas iocasae sp. nov., a halophilic bacterium isolated from the outer tube casing of tubeworms in Okinawa Trough.</title>
        <authorList>
            <person name="Zhang H."/>
            <person name="Wang H."/>
            <person name="Li C."/>
        </authorList>
    </citation>
    <scope>NUCLEOTIDE SEQUENCE [LARGE SCALE GENOMIC DNA]</scope>
    <source>
        <strain evidence="9 10">KX18D6</strain>
    </source>
</reference>
<dbReference type="PANTHER" id="PTHR11455:SF22">
    <property type="entry name" value="CRYPTOCHROME DASH"/>
    <property type="match status" value="1"/>
</dbReference>
<feature type="binding site" evidence="6">
    <location>
        <position position="225"/>
    </location>
    <ligand>
        <name>FAD</name>
        <dbReference type="ChEBI" id="CHEBI:57692"/>
    </ligand>
</feature>
<dbReference type="InterPro" id="IPR002081">
    <property type="entry name" value="Cryptochrome/DNA_photolyase_1"/>
</dbReference>
<gene>
    <name evidence="9" type="ORF">FBQ74_08200</name>
</gene>
<dbReference type="Gene3D" id="3.40.50.620">
    <property type="entry name" value="HUPs"/>
    <property type="match status" value="1"/>
</dbReference>
<protein>
    <recommendedName>
        <fullName evidence="2 7">Cryptochrome DASH</fullName>
    </recommendedName>
</protein>
<evidence type="ECO:0000256" key="4">
    <source>
        <dbReference type="ARBA" id="ARBA00022827"/>
    </source>
</evidence>
<dbReference type="InterPro" id="IPR036155">
    <property type="entry name" value="Crypto/Photolyase_N_sf"/>
</dbReference>
<dbReference type="Gene3D" id="1.10.579.10">
    <property type="entry name" value="DNA Cyclobutane Dipyrimidine Photolyase, subunit A, domain 3"/>
    <property type="match status" value="1"/>
</dbReference>
<dbReference type="InterPro" id="IPR005101">
    <property type="entry name" value="Cryptochr/Photolyase_FAD-bd"/>
</dbReference>
<accession>A0A5B7YCP0</accession>
<dbReference type="Proteomes" id="UP000304912">
    <property type="component" value="Chromosome"/>
</dbReference>
<dbReference type="PANTHER" id="PTHR11455">
    <property type="entry name" value="CRYPTOCHROME"/>
    <property type="match status" value="1"/>
</dbReference>
<keyword evidence="3 6" id="KW-0285">Flavoprotein</keyword>
<dbReference type="GO" id="GO:0003677">
    <property type="term" value="F:DNA binding"/>
    <property type="evidence" value="ECO:0007669"/>
    <property type="project" value="TreeGrafter"/>
</dbReference>
<feature type="binding site" evidence="6">
    <location>
        <begin position="238"/>
        <end position="242"/>
    </location>
    <ligand>
        <name>FAD</name>
        <dbReference type="ChEBI" id="CHEBI:57692"/>
    </ligand>
</feature>
<comment type="function">
    <text evidence="7">May have a photoreceptor function.</text>
</comment>
<dbReference type="SUPFAM" id="SSF52425">
    <property type="entry name" value="Cryptochrome/photolyase, N-terminal domain"/>
    <property type="match status" value="1"/>
</dbReference>
<dbReference type="InterPro" id="IPR014133">
    <property type="entry name" value="Cry_DASH"/>
</dbReference>
<dbReference type="NCBIfam" id="TIGR02765">
    <property type="entry name" value="crypto_DASH"/>
    <property type="match status" value="1"/>
</dbReference>
<dbReference type="InterPro" id="IPR014729">
    <property type="entry name" value="Rossmann-like_a/b/a_fold"/>
</dbReference>
<keyword evidence="4 6" id="KW-0274">FAD</keyword>
<dbReference type="PRINTS" id="PR00147">
    <property type="entry name" value="DNAPHOTLYASE"/>
</dbReference>
<comment type="similarity">
    <text evidence="1 7">Belongs to the DNA photolyase class-1 family.</text>
</comment>
<evidence type="ECO:0000256" key="7">
    <source>
        <dbReference type="RuleBase" id="RU367151"/>
    </source>
</evidence>
<dbReference type="Gene3D" id="1.25.40.80">
    <property type="match status" value="1"/>
</dbReference>
<dbReference type="GO" id="GO:0071949">
    <property type="term" value="F:FAD binding"/>
    <property type="evidence" value="ECO:0007669"/>
    <property type="project" value="TreeGrafter"/>
</dbReference>
<sequence length="422" mass="48865">MSKLRIGLYWFTRDLRLDDMPSLIKLNSVVDRLILVYCDTMYSLSPNAFGWPAVGIHRQKFIRQGLDDLEAQLVGLGQHLVVMQGEPESALPQIVAQYGVTDVAMTRLNGVYELRQREQLIQKLGHVTWHIITTETMFDVRSLPMPLRDVDNTFTPWRKKIEGNVDVVAPVDAPSSLKPPPESICATTPPAASEISFTKCWHGGERYGQAQLNYYFEQSQNLSRYKETRNGLMGWDFSSKFSAWLAAGMLSPRRVAHRIRNYEQNIVKNDSTYWLYFELLWREFFHLQLQKHGRLLFAAGGYKHHTPNTNFEKDLYEAWCEGKTGCDIVDAGMRQLNATGFLSNRVRQLCASFLIHELNQHWRYGAAYFEYMLIDYDVASNWGNWLYLAGGGSDPRGQRKFDIKAQTERYDPNRRFISHWLQ</sequence>
<dbReference type="KEGG" id="salk:FBQ74_08200"/>
<dbReference type="InterPro" id="IPR006050">
    <property type="entry name" value="DNA_photolyase_N"/>
</dbReference>
<organism evidence="9 10">
    <name type="scientific">Salinimonas iocasae</name>
    <dbReference type="NCBI Taxonomy" id="2572577"/>
    <lineage>
        <taxon>Bacteria</taxon>
        <taxon>Pseudomonadati</taxon>
        <taxon>Pseudomonadota</taxon>
        <taxon>Gammaproteobacteria</taxon>
        <taxon>Alteromonadales</taxon>
        <taxon>Alteromonadaceae</taxon>
        <taxon>Alteromonas/Salinimonas group</taxon>
        <taxon>Salinimonas</taxon>
    </lineage>
</organism>
<evidence type="ECO:0000256" key="5">
    <source>
        <dbReference type="ARBA" id="ARBA00022991"/>
    </source>
</evidence>
<evidence type="ECO:0000256" key="1">
    <source>
        <dbReference type="ARBA" id="ARBA00005862"/>
    </source>
</evidence>
<name>A0A5B7YCP0_9ALTE</name>
<comment type="cofactor">
    <cofactor evidence="7">
        <name>(6R)-5,10-methylene-5,6,7,8-tetrahydrofolate</name>
        <dbReference type="ChEBI" id="CHEBI:15636"/>
    </cofactor>
    <text evidence="7">Binds 1 5,10-methenyltetrahydrofolate (MTHF) per subunit.</text>
</comment>
<keyword evidence="10" id="KW-1185">Reference proteome</keyword>
<proteinExistence type="inferred from homology"/>
<dbReference type="PROSITE" id="PS51645">
    <property type="entry name" value="PHR_CRY_ALPHA_BETA"/>
    <property type="match status" value="1"/>
</dbReference>
<evidence type="ECO:0000256" key="2">
    <source>
        <dbReference type="ARBA" id="ARBA00017881"/>
    </source>
</evidence>
<comment type="cofactor">
    <cofactor evidence="6 7">
        <name>FAD</name>
        <dbReference type="ChEBI" id="CHEBI:57692"/>
    </cofactor>
    <text evidence="6 7">Binds 1 FAD per subunit.</text>
</comment>
<feature type="domain" description="Photolyase/cryptochrome alpha/beta" evidence="8">
    <location>
        <begin position="5"/>
        <end position="137"/>
    </location>
</feature>
<evidence type="ECO:0000313" key="9">
    <source>
        <dbReference type="EMBL" id="QCZ93467.1"/>
    </source>
</evidence>
<dbReference type="EMBL" id="CP039852">
    <property type="protein sequence ID" value="QCZ93467.1"/>
    <property type="molecule type" value="Genomic_DNA"/>
</dbReference>
<dbReference type="OrthoDB" id="9772484at2"/>
<dbReference type="GO" id="GO:0000719">
    <property type="term" value="P:photoreactive repair"/>
    <property type="evidence" value="ECO:0007669"/>
    <property type="project" value="TreeGrafter"/>
</dbReference>
<evidence type="ECO:0000256" key="3">
    <source>
        <dbReference type="ARBA" id="ARBA00022630"/>
    </source>
</evidence>
<keyword evidence="5 7" id="KW-0157">Chromophore</keyword>